<feature type="domain" description="DUF4349" evidence="3">
    <location>
        <begin position="74"/>
        <end position="282"/>
    </location>
</feature>
<feature type="transmembrane region" description="Helical" evidence="1">
    <location>
        <begin position="260"/>
        <end position="288"/>
    </location>
</feature>
<keyword evidence="1" id="KW-0812">Transmembrane</keyword>
<evidence type="ECO:0000256" key="2">
    <source>
        <dbReference type="SAM" id="SignalP"/>
    </source>
</evidence>
<organism evidence="4 5">
    <name type="scientific">Nocardioides abyssi</name>
    <dbReference type="NCBI Taxonomy" id="3058370"/>
    <lineage>
        <taxon>Bacteria</taxon>
        <taxon>Bacillati</taxon>
        <taxon>Actinomycetota</taxon>
        <taxon>Actinomycetes</taxon>
        <taxon>Propionibacteriales</taxon>
        <taxon>Nocardioidaceae</taxon>
        <taxon>Nocardioides</taxon>
    </lineage>
</organism>
<feature type="signal peptide" evidence="2">
    <location>
        <begin position="1"/>
        <end position="21"/>
    </location>
</feature>
<keyword evidence="2" id="KW-0732">Signal</keyword>
<dbReference type="Pfam" id="PF14257">
    <property type="entry name" value="DUF4349"/>
    <property type="match status" value="1"/>
</dbReference>
<dbReference type="EMBL" id="JAUHJR010000001">
    <property type="protein sequence ID" value="MDN4160061.1"/>
    <property type="molecule type" value="Genomic_DNA"/>
</dbReference>
<proteinExistence type="predicted"/>
<protein>
    <submittedName>
        <fullName evidence="4">DUF4349 domain-containing protein</fullName>
    </submittedName>
</protein>
<dbReference type="Proteomes" id="UP001168537">
    <property type="component" value="Unassembled WGS sequence"/>
</dbReference>
<dbReference type="InterPro" id="IPR025645">
    <property type="entry name" value="DUF4349"/>
</dbReference>
<keyword evidence="5" id="KW-1185">Reference proteome</keyword>
<gene>
    <name evidence="4" type="ORF">QWY29_01740</name>
</gene>
<evidence type="ECO:0000259" key="3">
    <source>
        <dbReference type="Pfam" id="PF14257"/>
    </source>
</evidence>
<comment type="caution">
    <text evidence="4">The sequence shown here is derived from an EMBL/GenBank/DDBJ whole genome shotgun (WGS) entry which is preliminary data.</text>
</comment>
<name>A0ABT8EPY4_9ACTN</name>
<feature type="chain" id="PRO_5045565698" evidence="2">
    <location>
        <begin position="22"/>
        <end position="299"/>
    </location>
</feature>
<evidence type="ECO:0000313" key="4">
    <source>
        <dbReference type="EMBL" id="MDN4160061.1"/>
    </source>
</evidence>
<evidence type="ECO:0000256" key="1">
    <source>
        <dbReference type="SAM" id="Phobius"/>
    </source>
</evidence>
<dbReference type="PROSITE" id="PS51257">
    <property type="entry name" value="PROKAR_LIPOPROTEIN"/>
    <property type="match status" value="1"/>
</dbReference>
<reference evidence="4" key="1">
    <citation type="submission" date="2023-06" db="EMBL/GenBank/DDBJ databases">
        <title>Draft genome sequence of Nocardioides sp. SOB72.</title>
        <authorList>
            <person name="Zhang G."/>
        </authorList>
    </citation>
    <scope>NUCLEOTIDE SEQUENCE</scope>
    <source>
        <strain evidence="4">SOB72</strain>
    </source>
</reference>
<keyword evidence="1" id="KW-1133">Transmembrane helix</keyword>
<evidence type="ECO:0000313" key="5">
    <source>
        <dbReference type="Proteomes" id="UP001168537"/>
    </source>
</evidence>
<sequence length="299" mass="31112">MTRRTRLAALPVLAVLALATACSGSGSDGDAGASSDVAASSAEGGGRALAEAAAPNGFQAADAVSDVEAPQEERQVISTGTVALRADDVAEARLEVQEVVDRFRGEVAEEQTATDDDGEVKRARLVLRVPSDRFTEAVDALKGVAELVDASTASEDVTTKVLDVDIRVRVQRRSIERIEQLLDRAQSIRDIVSIEAQLSRRQAALASLEKQQAYLADQTAQSTLTVSIGRTAEEAAEPATDDAGFLAGLSAGWDGLVTTLVAAATVLGAVLPFALVGLVLGVPGVALLRRLRRRTASAG</sequence>
<accession>A0ABT8EPY4</accession>
<keyword evidence="1" id="KW-0472">Membrane</keyword>
<dbReference type="RefSeq" id="WP_300958930.1">
    <property type="nucleotide sequence ID" value="NZ_JAUHJR010000001.1"/>
</dbReference>